<accession>A0A813ISX5</accession>
<dbReference type="EMBL" id="CAJNNW010013686">
    <property type="protein sequence ID" value="CAE8655656.1"/>
    <property type="molecule type" value="Genomic_DNA"/>
</dbReference>
<gene>
    <name evidence="2" type="ORF">PGLA2088_LOCUS11732</name>
</gene>
<evidence type="ECO:0000313" key="2">
    <source>
        <dbReference type="EMBL" id="CAE8655656.1"/>
    </source>
</evidence>
<comment type="caution">
    <text evidence="2">The sequence shown here is derived from an EMBL/GenBank/DDBJ whole genome shotgun (WGS) entry which is preliminary data.</text>
</comment>
<feature type="coiled-coil region" evidence="1">
    <location>
        <begin position="60"/>
        <end position="94"/>
    </location>
</feature>
<evidence type="ECO:0000313" key="3">
    <source>
        <dbReference type="Proteomes" id="UP000626109"/>
    </source>
</evidence>
<feature type="non-terminal residue" evidence="2">
    <location>
        <position position="1"/>
    </location>
</feature>
<protein>
    <submittedName>
        <fullName evidence="2">Uncharacterized protein</fullName>
    </submittedName>
</protein>
<name>A0A813ISX5_POLGL</name>
<keyword evidence="1" id="KW-0175">Coiled coil</keyword>
<dbReference type="Proteomes" id="UP000626109">
    <property type="component" value="Unassembled WGS sequence"/>
</dbReference>
<evidence type="ECO:0000256" key="1">
    <source>
        <dbReference type="SAM" id="Coils"/>
    </source>
</evidence>
<organism evidence="2 3">
    <name type="scientific">Polarella glacialis</name>
    <name type="common">Dinoflagellate</name>
    <dbReference type="NCBI Taxonomy" id="89957"/>
    <lineage>
        <taxon>Eukaryota</taxon>
        <taxon>Sar</taxon>
        <taxon>Alveolata</taxon>
        <taxon>Dinophyceae</taxon>
        <taxon>Suessiales</taxon>
        <taxon>Suessiaceae</taxon>
        <taxon>Polarella</taxon>
    </lineage>
</organism>
<proteinExistence type="predicted"/>
<dbReference type="AlphaFoldDB" id="A0A813ISX5"/>
<reference evidence="2" key="1">
    <citation type="submission" date="2021-02" db="EMBL/GenBank/DDBJ databases">
        <authorList>
            <person name="Dougan E. K."/>
            <person name="Rhodes N."/>
            <person name="Thang M."/>
            <person name="Chan C."/>
        </authorList>
    </citation>
    <scope>NUCLEOTIDE SEQUENCE</scope>
</reference>
<sequence length="127" mass="14084">QSQGESLPPAVASDLLRTLVPEELPDQRNLTNKQKQALPGVVREVPGRSGVRGIRQQDLLAVLTMAAKERQQRLEALEAQEAAENELLDEQEGLVQALLSHVDLLSERFGRLRRRSPRPPQPEIPGS</sequence>